<dbReference type="EMBL" id="UINC01007938">
    <property type="protein sequence ID" value="SVA35750.1"/>
    <property type="molecule type" value="Genomic_DNA"/>
</dbReference>
<sequence length="51" mass="5703">MNLVRKGKSVKFGRSSRYCKCFKHKSGTWTSGVSIDLRDKGHDANNTIPCS</sequence>
<reference evidence="1" key="1">
    <citation type="submission" date="2018-05" db="EMBL/GenBank/DDBJ databases">
        <authorList>
            <person name="Lanie J.A."/>
            <person name="Ng W.-L."/>
            <person name="Kazmierczak K.M."/>
            <person name="Andrzejewski T.M."/>
            <person name="Davidsen T.M."/>
            <person name="Wayne K.J."/>
            <person name="Tettelin H."/>
            <person name="Glass J.I."/>
            <person name="Rusch D."/>
            <person name="Podicherti R."/>
            <person name="Tsui H.-C.T."/>
            <person name="Winkler M.E."/>
        </authorList>
    </citation>
    <scope>NUCLEOTIDE SEQUENCE</scope>
</reference>
<name>A0A381V627_9ZZZZ</name>
<protein>
    <submittedName>
        <fullName evidence="1">Uncharacterized protein</fullName>
    </submittedName>
</protein>
<proteinExistence type="predicted"/>
<evidence type="ECO:0000313" key="1">
    <source>
        <dbReference type="EMBL" id="SVA35750.1"/>
    </source>
</evidence>
<accession>A0A381V627</accession>
<organism evidence="1">
    <name type="scientific">marine metagenome</name>
    <dbReference type="NCBI Taxonomy" id="408172"/>
    <lineage>
        <taxon>unclassified sequences</taxon>
        <taxon>metagenomes</taxon>
        <taxon>ecological metagenomes</taxon>
    </lineage>
</organism>
<gene>
    <name evidence="1" type="ORF">METZ01_LOCUS88604</name>
</gene>
<dbReference type="AlphaFoldDB" id="A0A381V627"/>